<dbReference type="Gene3D" id="3.40.50.2300">
    <property type="match status" value="1"/>
</dbReference>
<dbReference type="PANTHER" id="PTHR43384:SF6">
    <property type="entry name" value="SEPTUM SITE-DETERMINING PROTEIN MIND HOMOLOG, CHLOROPLASTIC"/>
    <property type="match status" value="1"/>
</dbReference>
<evidence type="ECO:0000313" key="5">
    <source>
        <dbReference type="Proteomes" id="UP000437638"/>
    </source>
</evidence>
<dbReference type="SUPFAM" id="SSF52172">
    <property type="entry name" value="CheY-like"/>
    <property type="match status" value="1"/>
</dbReference>
<accession>A0A7X3GZR7</accession>
<keyword evidence="5" id="KW-1185">Reference proteome</keyword>
<keyword evidence="1" id="KW-0547">Nucleotide-binding</keyword>
<feature type="domain" description="CobQ/CobB/MinD/ParA nucleotide binding" evidence="3">
    <location>
        <begin position="138"/>
        <end position="315"/>
    </location>
</feature>
<dbReference type="EMBL" id="WTKP01000001">
    <property type="protein sequence ID" value="MWJ26993.1"/>
    <property type="molecule type" value="Genomic_DNA"/>
</dbReference>
<dbReference type="GO" id="GO:0009898">
    <property type="term" value="C:cytoplasmic side of plasma membrane"/>
    <property type="evidence" value="ECO:0007669"/>
    <property type="project" value="TreeGrafter"/>
</dbReference>
<evidence type="ECO:0000259" key="3">
    <source>
        <dbReference type="Pfam" id="PF01656"/>
    </source>
</evidence>
<dbReference type="GO" id="GO:0005829">
    <property type="term" value="C:cytosol"/>
    <property type="evidence" value="ECO:0007669"/>
    <property type="project" value="TreeGrafter"/>
</dbReference>
<gene>
    <name evidence="4" type="ORF">GPM19_02025</name>
</gene>
<dbReference type="Gene3D" id="3.40.50.300">
    <property type="entry name" value="P-loop containing nucleotide triphosphate hydrolases"/>
    <property type="match status" value="1"/>
</dbReference>
<dbReference type="InterPro" id="IPR027417">
    <property type="entry name" value="P-loop_NTPase"/>
</dbReference>
<dbReference type="InterPro" id="IPR011006">
    <property type="entry name" value="CheY-like_superfamily"/>
</dbReference>
<sequence length="396" mass="42818">MRKRLKILLAGRGQEELKALEALLCSQGDIEVSSRLMVNGSVDPLEEVSSLPDALVLLVGESQWEAELTALCERPASERPPLMVVGPKGNVELIRLAMRAGARDFFSPPIDDSEIIQFLHELTRDRPVEPGRAARTTAVINAKGGSGASLVAANLAHRLAHNGHNTVLVDMDIQFGSLPLYFNVVPEHGLVRALESADSLDVLALEAYLQRHVSGLALLASSPGDNLGLGEVPESKVEQLLQVLGSANEEVVVDLPRWLNGATACVLERADNILIVMQQSVAHLHDAQRLRDIIVHELMIPASRISVVVNRFEKRSDIGLGAIGDALPGLTLRTLPNDFKRASQSINMGSPLRDLAPKAPLTRQLKALAEALEAPSPSAEPVRKRSFLGWALPARH</sequence>
<dbReference type="Proteomes" id="UP000437638">
    <property type="component" value="Unassembled WGS sequence"/>
</dbReference>
<comment type="caution">
    <text evidence="4">The sequence shown here is derived from an EMBL/GenBank/DDBJ whole genome shotgun (WGS) entry which is preliminary data.</text>
</comment>
<evidence type="ECO:0000256" key="2">
    <source>
        <dbReference type="ARBA" id="ARBA00022840"/>
    </source>
</evidence>
<name>A0A7X3GZR7_9GAMM</name>
<dbReference type="SUPFAM" id="SSF52540">
    <property type="entry name" value="P-loop containing nucleoside triphosphate hydrolases"/>
    <property type="match status" value="1"/>
</dbReference>
<reference evidence="4 5" key="1">
    <citation type="submission" date="2019-12" db="EMBL/GenBank/DDBJ databases">
        <title>Halomonas rutogse sp. nov. isolated from two lakes on Tibetan Plateau.</title>
        <authorList>
            <person name="Gao P."/>
        </authorList>
    </citation>
    <scope>NUCLEOTIDE SEQUENCE [LARGE SCALE GENOMIC DNA]</scope>
    <source>
        <strain evidence="4 5">ZH2S</strain>
    </source>
</reference>
<dbReference type="Pfam" id="PF01656">
    <property type="entry name" value="CbiA"/>
    <property type="match status" value="1"/>
</dbReference>
<dbReference type="InterPro" id="IPR002586">
    <property type="entry name" value="CobQ/CobB/MinD/ParA_Nub-bd_dom"/>
</dbReference>
<protein>
    <submittedName>
        <fullName evidence="4">AAA family ATPase</fullName>
    </submittedName>
</protein>
<dbReference type="GO" id="GO:0051782">
    <property type="term" value="P:negative regulation of cell division"/>
    <property type="evidence" value="ECO:0007669"/>
    <property type="project" value="TreeGrafter"/>
</dbReference>
<dbReference type="GO" id="GO:0005524">
    <property type="term" value="F:ATP binding"/>
    <property type="evidence" value="ECO:0007669"/>
    <property type="project" value="UniProtKB-KW"/>
</dbReference>
<organism evidence="4 5">
    <name type="scientific">Vreelandella zhuhanensis</name>
    <dbReference type="NCBI Taxonomy" id="2684210"/>
    <lineage>
        <taxon>Bacteria</taxon>
        <taxon>Pseudomonadati</taxon>
        <taxon>Pseudomonadota</taxon>
        <taxon>Gammaproteobacteria</taxon>
        <taxon>Oceanospirillales</taxon>
        <taxon>Halomonadaceae</taxon>
        <taxon>Vreelandella</taxon>
    </lineage>
</organism>
<keyword evidence="2" id="KW-0067">ATP-binding</keyword>
<dbReference type="AlphaFoldDB" id="A0A7X3GZR7"/>
<dbReference type="InterPro" id="IPR050625">
    <property type="entry name" value="ParA/MinD_ATPase"/>
</dbReference>
<evidence type="ECO:0000256" key="1">
    <source>
        <dbReference type="ARBA" id="ARBA00022741"/>
    </source>
</evidence>
<dbReference type="PANTHER" id="PTHR43384">
    <property type="entry name" value="SEPTUM SITE-DETERMINING PROTEIN MIND HOMOLOG, CHLOROPLASTIC-RELATED"/>
    <property type="match status" value="1"/>
</dbReference>
<dbReference type="GO" id="GO:0016887">
    <property type="term" value="F:ATP hydrolysis activity"/>
    <property type="evidence" value="ECO:0007669"/>
    <property type="project" value="TreeGrafter"/>
</dbReference>
<evidence type="ECO:0000313" key="4">
    <source>
        <dbReference type="EMBL" id="MWJ26993.1"/>
    </source>
</evidence>
<proteinExistence type="predicted"/>